<comment type="similarity">
    <text evidence="1">Belongs to the helicase family. RecQ subfamily.</text>
</comment>
<evidence type="ECO:0000256" key="1">
    <source>
        <dbReference type="ARBA" id="ARBA00005446"/>
    </source>
</evidence>
<dbReference type="OrthoDB" id="5984650at2759"/>
<sequence>MASDRVDDAIDFAARKLGLDKFKSQQVNALRQFAQGNDIFINLPTGFGKSLIFQGSTVVVDFLKGDRVRGNDNISDCDKSLVIVVLPLKALAVDQGHSSSQRTVFRKCHGQLGELRSILNQSTCVVAMTATATTTMRQQLLTVWG</sequence>
<dbReference type="RefSeq" id="XP_038063037.1">
    <property type="nucleotide sequence ID" value="XM_038207109.1"/>
</dbReference>
<evidence type="ECO:0000313" key="6">
    <source>
        <dbReference type="EnsemblMetazoa" id="XP_038063037.1"/>
    </source>
</evidence>
<dbReference type="GO" id="GO:0005524">
    <property type="term" value="F:ATP binding"/>
    <property type="evidence" value="ECO:0007669"/>
    <property type="project" value="InterPro"/>
</dbReference>
<evidence type="ECO:0000259" key="5">
    <source>
        <dbReference type="Pfam" id="PF00270"/>
    </source>
</evidence>
<dbReference type="GO" id="GO:0005694">
    <property type="term" value="C:chromosome"/>
    <property type="evidence" value="ECO:0007669"/>
    <property type="project" value="TreeGrafter"/>
</dbReference>
<evidence type="ECO:0000313" key="7">
    <source>
        <dbReference type="Proteomes" id="UP000887568"/>
    </source>
</evidence>
<dbReference type="EnsemblMetazoa" id="XM_038207109.1">
    <property type="protein sequence ID" value="XP_038063037.1"/>
    <property type="gene ID" value="LOC119733729"/>
</dbReference>
<accession>A0A914AH40</accession>
<dbReference type="InterPro" id="IPR011545">
    <property type="entry name" value="DEAD/DEAH_box_helicase_dom"/>
</dbReference>
<dbReference type="Proteomes" id="UP000887568">
    <property type="component" value="Unplaced"/>
</dbReference>
<dbReference type="PANTHER" id="PTHR13710:SF153">
    <property type="entry name" value="RECQ-LIKE DNA HELICASE BLM"/>
    <property type="match status" value="1"/>
</dbReference>
<dbReference type="InterPro" id="IPR027417">
    <property type="entry name" value="P-loop_NTPase"/>
</dbReference>
<dbReference type="GO" id="GO:0009378">
    <property type="term" value="F:four-way junction helicase activity"/>
    <property type="evidence" value="ECO:0007669"/>
    <property type="project" value="TreeGrafter"/>
</dbReference>
<dbReference type="GO" id="GO:0003677">
    <property type="term" value="F:DNA binding"/>
    <property type="evidence" value="ECO:0007669"/>
    <property type="project" value="UniProtKB-KW"/>
</dbReference>
<reference evidence="6" key="1">
    <citation type="submission" date="2022-11" db="UniProtKB">
        <authorList>
            <consortium name="EnsemblMetazoa"/>
        </authorList>
    </citation>
    <scope>IDENTIFICATION</scope>
</reference>
<evidence type="ECO:0000256" key="2">
    <source>
        <dbReference type="ARBA" id="ARBA00023125"/>
    </source>
</evidence>
<evidence type="ECO:0000256" key="4">
    <source>
        <dbReference type="ARBA" id="ARBA00023242"/>
    </source>
</evidence>
<proteinExistence type="inferred from homology"/>
<protein>
    <recommendedName>
        <fullName evidence="5">DEAD/DEAH-box helicase domain-containing protein</fullName>
    </recommendedName>
</protein>
<dbReference type="OMA" id="METTTTC"/>
<dbReference type="PANTHER" id="PTHR13710">
    <property type="entry name" value="DNA HELICASE RECQ FAMILY MEMBER"/>
    <property type="match status" value="1"/>
</dbReference>
<keyword evidence="3" id="KW-0413">Isomerase</keyword>
<keyword evidence="2" id="KW-0238">DNA-binding</keyword>
<dbReference type="AlphaFoldDB" id="A0A914AH40"/>
<keyword evidence="4" id="KW-0539">Nucleus</keyword>
<keyword evidence="7" id="KW-1185">Reference proteome</keyword>
<organism evidence="6 7">
    <name type="scientific">Patiria miniata</name>
    <name type="common">Bat star</name>
    <name type="synonym">Asterina miniata</name>
    <dbReference type="NCBI Taxonomy" id="46514"/>
    <lineage>
        <taxon>Eukaryota</taxon>
        <taxon>Metazoa</taxon>
        <taxon>Echinodermata</taxon>
        <taxon>Eleutherozoa</taxon>
        <taxon>Asterozoa</taxon>
        <taxon>Asteroidea</taxon>
        <taxon>Valvatacea</taxon>
        <taxon>Valvatida</taxon>
        <taxon>Asterinidae</taxon>
        <taxon>Patiria</taxon>
    </lineage>
</organism>
<evidence type="ECO:0000256" key="3">
    <source>
        <dbReference type="ARBA" id="ARBA00023235"/>
    </source>
</evidence>
<name>A0A914AH40_PATMI</name>
<dbReference type="Pfam" id="PF00270">
    <property type="entry name" value="DEAD"/>
    <property type="match status" value="1"/>
</dbReference>
<feature type="domain" description="DEAD/DEAH-box helicase" evidence="5">
    <location>
        <begin position="25"/>
        <end position="101"/>
    </location>
</feature>
<dbReference type="GO" id="GO:0005737">
    <property type="term" value="C:cytoplasm"/>
    <property type="evidence" value="ECO:0007669"/>
    <property type="project" value="TreeGrafter"/>
</dbReference>
<dbReference type="GeneID" id="119733729"/>
<dbReference type="GO" id="GO:0043138">
    <property type="term" value="F:3'-5' DNA helicase activity"/>
    <property type="evidence" value="ECO:0007669"/>
    <property type="project" value="TreeGrafter"/>
</dbReference>
<dbReference type="GO" id="GO:0005634">
    <property type="term" value="C:nucleus"/>
    <property type="evidence" value="ECO:0007669"/>
    <property type="project" value="TreeGrafter"/>
</dbReference>
<dbReference type="SUPFAM" id="SSF52540">
    <property type="entry name" value="P-loop containing nucleoside triphosphate hydrolases"/>
    <property type="match status" value="1"/>
</dbReference>
<dbReference type="GO" id="GO:0000724">
    <property type="term" value="P:double-strand break repair via homologous recombination"/>
    <property type="evidence" value="ECO:0007669"/>
    <property type="project" value="TreeGrafter"/>
</dbReference>
<dbReference type="Gene3D" id="3.40.50.300">
    <property type="entry name" value="P-loop containing nucleotide triphosphate hydrolases"/>
    <property type="match status" value="1"/>
</dbReference>